<keyword evidence="2" id="KW-0479">Metal-binding</keyword>
<dbReference type="InterPro" id="IPR045865">
    <property type="entry name" value="ACT-like_dom_sf"/>
</dbReference>
<dbReference type="PANTHER" id="PTHR34719">
    <property type="entry name" value="NICKEL-RESPONSIVE REGULATOR"/>
    <property type="match status" value="1"/>
</dbReference>
<dbReference type="InterPro" id="IPR027271">
    <property type="entry name" value="Acetolactate_synth/TF_NikR_C"/>
</dbReference>
<evidence type="ECO:0000313" key="9">
    <source>
        <dbReference type="Proteomes" id="UP000317730"/>
    </source>
</evidence>
<dbReference type="GO" id="GO:0003677">
    <property type="term" value="F:DNA binding"/>
    <property type="evidence" value="ECO:0007669"/>
    <property type="project" value="UniProtKB-KW"/>
</dbReference>
<dbReference type="GO" id="GO:0010045">
    <property type="term" value="P:response to nickel cation"/>
    <property type="evidence" value="ECO:0007669"/>
    <property type="project" value="InterPro"/>
</dbReference>
<dbReference type="CDD" id="cd22231">
    <property type="entry name" value="RHH_NikR_HicB-like"/>
    <property type="match status" value="1"/>
</dbReference>
<keyword evidence="9" id="KW-1185">Reference proteome</keyword>
<dbReference type="InterPro" id="IPR014864">
    <property type="entry name" value="TF_NikR_Ni-bd_C"/>
</dbReference>
<dbReference type="Gene3D" id="3.30.70.1150">
    <property type="entry name" value="ACT-like. Chain A, domain 2"/>
    <property type="match status" value="1"/>
</dbReference>
<comment type="caution">
    <text evidence="6">Lacks conserved residue(s) required for the propagation of feature annotation.</text>
</comment>
<feature type="domain" description="Transcription factor NikR nickel binding C-terminal" evidence="7">
    <location>
        <begin position="62"/>
        <end position="138"/>
    </location>
</feature>
<keyword evidence="4 6" id="KW-0238">DNA-binding</keyword>
<dbReference type="InterPro" id="IPR013321">
    <property type="entry name" value="Arc_rbn_hlx_hlx"/>
</dbReference>
<reference evidence="8 9" key="1">
    <citation type="submission" date="2019-06" db="EMBL/GenBank/DDBJ databases">
        <title>Whole genome shotgun sequence of Acetobacter peroxydans NBRC 13755.</title>
        <authorList>
            <person name="Hosoyama A."/>
            <person name="Uohara A."/>
            <person name="Ohji S."/>
            <person name="Ichikawa N."/>
        </authorList>
    </citation>
    <scope>NUCLEOTIDE SEQUENCE [LARGE SCALE GENOMIC DNA]</scope>
    <source>
        <strain evidence="8 9">NBRC 13755</strain>
    </source>
</reference>
<evidence type="ECO:0000256" key="2">
    <source>
        <dbReference type="ARBA" id="ARBA00022723"/>
    </source>
</evidence>
<dbReference type="InterPro" id="IPR050192">
    <property type="entry name" value="CopG/NikR_regulator"/>
</dbReference>
<keyword evidence="5 6" id="KW-0804">Transcription</keyword>
<comment type="caution">
    <text evidence="8">The sequence shown here is derived from an EMBL/GenBank/DDBJ whole genome shotgun (WGS) entry which is preliminary data.</text>
</comment>
<gene>
    <name evidence="8" type="primary">copG</name>
    <name evidence="8" type="ORF">APE01nite_11360</name>
</gene>
<keyword evidence="3 6" id="KW-0805">Transcription regulation</keyword>
<dbReference type="InterPro" id="IPR022988">
    <property type="entry name" value="Ni_resp_reg_NikR"/>
</dbReference>
<evidence type="ECO:0000313" key="8">
    <source>
        <dbReference type="EMBL" id="GEB85339.1"/>
    </source>
</evidence>
<proteinExistence type="inferred from homology"/>
<evidence type="ECO:0000259" key="7">
    <source>
        <dbReference type="Pfam" id="PF08753"/>
    </source>
</evidence>
<dbReference type="AlphaFoldDB" id="A0A4Y3TV08"/>
<evidence type="ECO:0000256" key="5">
    <source>
        <dbReference type="ARBA" id="ARBA00023163"/>
    </source>
</evidence>
<accession>A0A4Y3TV08</accession>
<evidence type="ECO:0000256" key="4">
    <source>
        <dbReference type="ARBA" id="ARBA00023125"/>
    </source>
</evidence>
<dbReference type="Pfam" id="PF08753">
    <property type="entry name" value="NikR_C"/>
    <property type="match status" value="1"/>
</dbReference>
<protein>
    <recommendedName>
        <fullName evidence="6">Putative nickel-responsive regulator</fullName>
    </recommendedName>
</protein>
<dbReference type="SUPFAM" id="SSF55021">
    <property type="entry name" value="ACT-like"/>
    <property type="match status" value="1"/>
</dbReference>
<dbReference type="EMBL" id="BJMV01000005">
    <property type="protein sequence ID" value="GEB85339.1"/>
    <property type="molecule type" value="Genomic_DNA"/>
</dbReference>
<evidence type="ECO:0000256" key="6">
    <source>
        <dbReference type="HAMAP-Rule" id="MF_00476"/>
    </source>
</evidence>
<comment type="similarity">
    <text evidence="6">Belongs to the transcriptional regulatory CopG/NikR family.</text>
</comment>
<dbReference type="GO" id="GO:0016151">
    <property type="term" value="F:nickel cation binding"/>
    <property type="evidence" value="ECO:0007669"/>
    <property type="project" value="UniProtKB-UniRule"/>
</dbReference>
<dbReference type="GO" id="GO:0003700">
    <property type="term" value="F:DNA-binding transcription factor activity"/>
    <property type="evidence" value="ECO:0007669"/>
    <property type="project" value="UniProtKB-UniRule"/>
</dbReference>
<keyword evidence="1" id="KW-0533">Nickel</keyword>
<dbReference type="HAMAP" id="MF_00476">
    <property type="entry name" value="NikR"/>
    <property type="match status" value="1"/>
</dbReference>
<dbReference type="Proteomes" id="UP000317730">
    <property type="component" value="Unassembled WGS sequence"/>
</dbReference>
<dbReference type="Gene3D" id="1.10.1220.10">
    <property type="entry name" value="Met repressor-like"/>
    <property type="match status" value="1"/>
</dbReference>
<dbReference type="RefSeq" id="WP_141375517.1">
    <property type="nucleotide sequence ID" value="NZ_BAPL01000001.1"/>
</dbReference>
<dbReference type="InterPro" id="IPR010985">
    <property type="entry name" value="Ribbon_hlx_hlx"/>
</dbReference>
<organism evidence="8 9">
    <name type="scientific">Acetobacter peroxydans</name>
    <dbReference type="NCBI Taxonomy" id="104098"/>
    <lineage>
        <taxon>Bacteria</taxon>
        <taxon>Pseudomonadati</taxon>
        <taxon>Pseudomonadota</taxon>
        <taxon>Alphaproteobacteria</taxon>
        <taxon>Acetobacterales</taxon>
        <taxon>Acetobacteraceae</taxon>
        <taxon>Acetobacter</taxon>
    </lineage>
</organism>
<evidence type="ECO:0000256" key="1">
    <source>
        <dbReference type="ARBA" id="ARBA00022596"/>
    </source>
</evidence>
<name>A0A4Y3TV08_9PROT</name>
<evidence type="ECO:0000256" key="3">
    <source>
        <dbReference type="ARBA" id="ARBA00023015"/>
    </source>
</evidence>
<dbReference type="OrthoDB" id="9806294at2"/>
<dbReference type="SUPFAM" id="SSF47598">
    <property type="entry name" value="Ribbon-helix-helix"/>
    <property type="match status" value="1"/>
</dbReference>
<sequence length="159" mass="17718">MARKKVEEQVSRISVSLPPHILRELDGMVADKGYVSRSQAIQHILHEALIDCRQEDDNEIMAGVIVLFYNNSTTGLQQKLADMQYENLAEVISSLHVNLIRRQTLEVVLVQGRVAKLREIANRFSTLPGVISGRMHLIASLIPPLQEAGREALVDVGDV</sequence>
<dbReference type="PANTHER" id="PTHR34719:SF2">
    <property type="entry name" value="NICKEL-RESPONSIVE REGULATOR"/>
    <property type="match status" value="1"/>
</dbReference>
<comment type="function">
    <text evidence="6">Transcriptional regulator.</text>
</comment>